<dbReference type="GO" id="GO:0030976">
    <property type="term" value="F:thiamine pyrophosphate binding"/>
    <property type="evidence" value="ECO:0007669"/>
    <property type="project" value="InterPro"/>
</dbReference>
<dbReference type="GO" id="GO:0005777">
    <property type="term" value="C:peroxisome"/>
    <property type="evidence" value="ECO:0007669"/>
    <property type="project" value="TreeGrafter"/>
</dbReference>
<proteinExistence type="predicted"/>
<keyword evidence="2" id="KW-0479">Metal-binding</keyword>
<organism evidence="6 7">
    <name type="scientific">Acorus calamus</name>
    <name type="common">Sweet flag</name>
    <dbReference type="NCBI Taxonomy" id="4465"/>
    <lineage>
        <taxon>Eukaryota</taxon>
        <taxon>Viridiplantae</taxon>
        <taxon>Streptophyta</taxon>
        <taxon>Embryophyta</taxon>
        <taxon>Tracheophyta</taxon>
        <taxon>Spermatophyta</taxon>
        <taxon>Magnoliopsida</taxon>
        <taxon>Liliopsida</taxon>
        <taxon>Acoraceae</taxon>
        <taxon>Acorus</taxon>
    </lineage>
</organism>
<keyword evidence="4 6" id="KW-0456">Lyase</keyword>
<comment type="caution">
    <text evidence="6">The sequence shown here is derived from an EMBL/GenBank/DDBJ whole genome shotgun (WGS) entry which is preliminary data.</text>
</comment>
<dbReference type="GO" id="GO:0001561">
    <property type="term" value="P:fatty acid alpha-oxidation"/>
    <property type="evidence" value="ECO:0007669"/>
    <property type="project" value="TreeGrafter"/>
</dbReference>
<dbReference type="SUPFAM" id="SSF52518">
    <property type="entry name" value="Thiamin diphosphate-binding fold (THDP-binding)"/>
    <property type="match status" value="1"/>
</dbReference>
<keyword evidence="3" id="KW-0460">Magnesium</keyword>
<dbReference type="InterPro" id="IPR029061">
    <property type="entry name" value="THDP-binding"/>
</dbReference>
<dbReference type="InterPro" id="IPR012001">
    <property type="entry name" value="Thiamin_PyroP_enz_TPP-bd_dom"/>
</dbReference>
<reference evidence="6" key="1">
    <citation type="journal article" date="2023" name="Nat. Commun.">
        <title>Diploid and tetraploid genomes of Acorus and the evolution of monocots.</title>
        <authorList>
            <person name="Ma L."/>
            <person name="Liu K.W."/>
            <person name="Li Z."/>
            <person name="Hsiao Y.Y."/>
            <person name="Qi Y."/>
            <person name="Fu T."/>
            <person name="Tang G.D."/>
            <person name="Zhang D."/>
            <person name="Sun W.H."/>
            <person name="Liu D.K."/>
            <person name="Li Y."/>
            <person name="Chen G.Z."/>
            <person name="Liu X.D."/>
            <person name="Liao X.Y."/>
            <person name="Jiang Y.T."/>
            <person name="Yu X."/>
            <person name="Hao Y."/>
            <person name="Huang J."/>
            <person name="Zhao X.W."/>
            <person name="Ke S."/>
            <person name="Chen Y.Y."/>
            <person name="Wu W.L."/>
            <person name="Hsu J.L."/>
            <person name="Lin Y.F."/>
            <person name="Huang M.D."/>
            <person name="Li C.Y."/>
            <person name="Huang L."/>
            <person name="Wang Z.W."/>
            <person name="Zhao X."/>
            <person name="Zhong W.Y."/>
            <person name="Peng D.H."/>
            <person name="Ahmad S."/>
            <person name="Lan S."/>
            <person name="Zhang J.S."/>
            <person name="Tsai W.C."/>
            <person name="Van de Peer Y."/>
            <person name="Liu Z.J."/>
        </authorList>
    </citation>
    <scope>NUCLEOTIDE SEQUENCE</scope>
    <source>
        <strain evidence="6">CP</strain>
    </source>
</reference>
<evidence type="ECO:0000313" key="7">
    <source>
        <dbReference type="Proteomes" id="UP001180020"/>
    </source>
</evidence>
<gene>
    <name evidence="6" type="primary">HACL</name>
    <name evidence="6" type="ORF">QJS10_CPB20g01427</name>
</gene>
<evidence type="ECO:0000256" key="2">
    <source>
        <dbReference type="ARBA" id="ARBA00022723"/>
    </source>
</evidence>
<dbReference type="PANTHER" id="PTHR43710:SF2">
    <property type="entry name" value="2-HYDROXYACYL-COA LYASE 1"/>
    <property type="match status" value="1"/>
</dbReference>
<sequence>MYNVVGVPVTSVASRAAVAGVHFTTFHDEQSAGCFASAHRYLTGRPGVLLTISGPGCVHGLANAAVNAWSTLMISG</sequence>
<evidence type="ECO:0000313" key="6">
    <source>
        <dbReference type="EMBL" id="KAK1285359.1"/>
    </source>
</evidence>
<comment type="cofactor">
    <cofactor evidence="1">
        <name>thiamine diphosphate</name>
        <dbReference type="ChEBI" id="CHEBI:58937"/>
    </cofactor>
</comment>
<protein>
    <submittedName>
        <fullName evidence="6">2-hydroxyacyl-CoA lyase</fullName>
    </submittedName>
</protein>
<dbReference type="EMBL" id="JAUJYO010000020">
    <property type="protein sequence ID" value="KAK1285359.1"/>
    <property type="molecule type" value="Genomic_DNA"/>
</dbReference>
<evidence type="ECO:0000259" key="5">
    <source>
        <dbReference type="Pfam" id="PF02776"/>
    </source>
</evidence>
<evidence type="ECO:0000256" key="1">
    <source>
        <dbReference type="ARBA" id="ARBA00001964"/>
    </source>
</evidence>
<dbReference type="AlphaFoldDB" id="A0AAV9C9P6"/>
<dbReference type="Pfam" id="PF02776">
    <property type="entry name" value="TPP_enzyme_N"/>
    <property type="match status" value="1"/>
</dbReference>
<dbReference type="GO" id="GO:0016829">
    <property type="term" value="F:lyase activity"/>
    <property type="evidence" value="ECO:0007669"/>
    <property type="project" value="UniProtKB-KW"/>
</dbReference>
<reference evidence="6" key="2">
    <citation type="submission" date="2023-06" db="EMBL/GenBank/DDBJ databases">
        <authorList>
            <person name="Ma L."/>
            <person name="Liu K.-W."/>
            <person name="Li Z."/>
            <person name="Hsiao Y.-Y."/>
            <person name="Qi Y."/>
            <person name="Fu T."/>
            <person name="Tang G."/>
            <person name="Zhang D."/>
            <person name="Sun W.-H."/>
            <person name="Liu D.-K."/>
            <person name="Li Y."/>
            <person name="Chen G.-Z."/>
            <person name="Liu X.-D."/>
            <person name="Liao X.-Y."/>
            <person name="Jiang Y.-T."/>
            <person name="Yu X."/>
            <person name="Hao Y."/>
            <person name="Huang J."/>
            <person name="Zhao X.-W."/>
            <person name="Ke S."/>
            <person name="Chen Y.-Y."/>
            <person name="Wu W.-L."/>
            <person name="Hsu J.-L."/>
            <person name="Lin Y.-F."/>
            <person name="Huang M.-D."/>
            <person name="Li C.-Y."/>
            <person name="Huang L."/>
            <person name="Wang Z.-W."/>
            <person name="Zhao X."/>
            <person name="Zhong W.-Y."/>
            <person name="Peng D.-H."/>
            <person name="Ahmad S."/>
            <person name="Lan S."/>
            <person name="Zhang J.-S."/>
            <person name="Tsai W.-C."/>
            <person name="Van De Peer Y."/>
            <person name="Liu Z.-J."/>
        </authorList>
    </citation>
    <scope>NUCLEOTIDE SEQUENCE</scope>
    <source>
        <strain evidence="6">CP</strain>
        <tissue evidence="6">Leaves</tissue>
    </source>
</reference>
<feature type="domain" description="Thiamine pyrophosphate enzyme N-terminal TPP-binding" evidence="5">
    <location>
        <begin position="4"/>
        <end position="76"/>
    </location>
</feature>
<dbReference type="GO" id="GO:0046872">
    <property type="term" value="F:metal ion binding"/>
    <property type="evidence" value="ECO:0007669"/>
    <property type="project" value="UniProtKB-KW"/>
</dbReference>
<dbReference type="InterPro" id="IPR045025">
    <property type="entry name" value="HACL1-like"/>
</dbReference>
<accession>A0AAV9C9P6</accession>
<dbReference type="CDD" id="cd07035">
    <property type="entry name" value="TPP_PYR_POX_like"/>
    <property type="match status" value="1"/>
</dbReference>
<dbReference type="Gene3D" id="3.40.50.970">
    <property type="match status" value="1"/>
</dbReference>
<dbReference type="PANTHER" id="PTHR43710">
    <property type="entry name" value="2-HYDROXYACYL-COA LYASE"/>
    <property type="match status" value="1"/>
</dbReference>
<evidence type="ECO:0000256" key="3">
    <source>
        <dbReference type="ARBA" id="ARBA00022842"/>
    </source>
</evidence>
<evidence type="ECO:0000256" key="4">
    <source>
        <dbReference type="ARBA" id="ARBA00023239"/>
    </source>
</evidence>
<keyword evidence="7" id="KW-1185">Reference proteome</keyword>
<dbReference type="Proteomes" id="UP001180020">
    <property type="component" value="Unassembled WGS sequence"/>
</dbReference>
<name>A0AAV9C9P6_ACOCL</name>